<gene>
    <name evidence="2" type="ORF">CCS01_03820</name>
</gene>
<dbReference type="AlphaFoldDB" id="A0A2S6NMD8"/>
<sequence length="82" mass="8561">MRYPLMNPQDDKPPPASTPTPTSNGRLGGRDGLPPGSLPKPYLAPQGDENRDPPPNAPTPVEPAVTVATTRRNAAKPGPGQD</sequence>
<evidence type="ECO:0000256" key="1">
    <source>
        <dbReference type="SAM" id="MobiDB-lite"/>
    </source>
</evidence>
<organism evidence="2 3">
    <name type="scientific">Rhodopila globiformis</name>
    <name type="common">Rhodopseudomonas globiformis</name>
    <dbReference type="NCBI Taxonomy" id="1071"/>
    <lineage>
        <taxon>Bacteria</taxon>
        <taxon>Pseudomonadati</taxon>
        <taxon>Pseudomonadota</taxon>
        <taxon>Alphaproteobacteria</taxon>
        <taxon>Acetobacterales</taxon>
        <taxon>Acetobacteraceae</taxon>
        <taxon>Rhodopila</taxon>
    </lineage>
</organism>
<keyword evidence="3" id="KW-1185">Reference proteome</keyword>
<protein>
    <submittedName>
        <fullName evidence="2">Uncharacterized protein</fullName>
    </submittedName>
</protein>
<feature type="region of interest" description="Disordered" evidence="1">
    <location>
        <begin position="1"/>
        <end position="82"/>
    </location>
</feature>
<reference evidence="2 3" key="1">
    <citation type="journal article" date="2018" name="Arch. Microbiol.">
        <title>New insights into the metabolic potential of the phototrophic purple bacterium Rhodopila globiformis DSM 161(T) from its draft genome sequence and evidence for a vanadium-dependent nitrogenase.</title>
        <authorList>
            <person name="Imhoff J.F."/>
            <person name="Rahn T."/>
            <person name="Kunzel S."/>
            <person name="Neulinger S.C."/>
        </authorList>
    </citation>
    <scope>NUCLEOTIDE SEQUENCE [LARGE SCALE GENOMIC DNA]</scope>
    <source>
        <strain evidence="2 3">DSM 161</strain>
    </source>
</reference>
<evidence type="ECO:0000313" key="2">
    <source>
        <dbReference type="EMBL" id="PPQ37106.1"/>
    </source>
</evidence>
<accession>A0A2S6NMD8</accession>
<proteinExistence type="predicted"/>
<comment type="caution">
    <text evidence="2">The sequence shown here is derived from an EMBL/GenBank/DDBJ whole genome shotgun (WGS) entry which is preliminary data.</text>
</comment>
<dbReference type="Proteomes" id="UP000239724">
    <property type="component" value="Unassembled WGS sequence"/>
</dbReference>
<dbReference type="EMBL" id="NHRY01000051">
    <property type="protein sequence ID" value="PPQ37106.1"/>
    <property type="molecule type" value="Genomic_DNA"/>
</dbReference>
<evidence type="ECO:0000313" key="3">
    <source>
        <dbReference type="Proteomes" id="UP000239724"/>
    </source>
</evidence>
<feature type="compositionally biased region" description="Low complexity" evidence="1">
    <location>
        <begin position="62"/>
        <end position="72"/>
    </location>
</feature>
<name>A0A2S6NMD8_RHOGL</name>